<dbReference type="GO" id="GO:0016491">
    <property type="term" value="F:oxidoreductase activity"/>
    <property type="evidence" value="ECO:0007669"/>
    <property type="project" value="UniProtKB-KW"/>
</dbReference>
<feature type="domain" description="Enoyl reductase (ER)" evidence="2">
    <location>
        <begin position="13"/>
        <end position="339"/>
    </location>
</feature>
<dbReference type="SUPFAM" id="SSF51735">
    <property type="entry name" value="NAD(P)-binding Rossmann-fold domains"/>
    <property type="match status" value="1"/>
</dbReference>
<name>A0A285PHG9_9HYPH</name>
<dbReference type="OrthoDB" id="9805883at2"/>
<keyword evidence="4" id="KW-1185">Reference proteome</keyword>
<proteinExistence type="predicted"/>
<sequence>MSQGIALSCKDPAASKLTVVEFARTPPKPDEVEVCVKAASVNPIDVHRASGYGRKLLSLLGAGKFPMVLGNDFAGTISAVGNNINSFKIGDRVFGARKPSRNGTHASHITLKADPATITKVPDGHALKSIAALPYCFTTMWLAVREAGLTKRNAKDKKILVHGAAGGLGSLALQMLSDWGGDVTAIAYPAAHETCLSLGATHTIDLTSTPFSELNRSFDATLNFATWDHDLQLLGCLKKGAMGHATTVHPMVRTFDENGLIGGAAKTLWRKRSHQNALPSGVDKYSWTIFQPNRYTLTELTRLLKLDRAKLEIGLEVPLQDGEKAFDHIRKGQAGRAIIVP</sequence>
<accession>A0A285PHG9</accession>
<dbReference type="Gene3D" id="3.90.180.10">
    <property type="entry name" value="Medium-chain alcohol dehydrogenases, catalytic domain"/>
    <property type="match status" value="1"/>
</dbReference>
<reference evidence="3 4" key="1">
    <citation type="submission" date="2017-09" db="EMBL/GenBank/DDBJ databases">
        <authorList>
            <person name="Ehlers B."/>
            <person name="Leendertz F.H."/>
        </authorList>
    </citation>
    <scope>NUCLEOTIDE SEQUENCE [LARGE SCALE GENOMIC DNA]</scope>
    <source>
        <strain evidence="3 4">DSM 18289</strain>
    </source>
</reference>
<dbReference type="Pfam" id="PF13602">
    <property type="entry name" value="ADH_zinc_N_2"/>
    <property type="match status" value="1"/>
</dbReference>
<evidence type="ECO:0000259" key="2">
    <source>
        <dbReference type="SMART" id="SM00829"/>
    </source>
</evidence>
<dbReference type="GO" id="GO:0008270">
    <property type="term" value="F:zinc ion binding"/>
    <property type="evidence" value="ECO:0007669"/>
    <property type="project" value="InterPro"/>
</dbReference>
<dbReference type="AlphaFoldDB" id="A0A285PHG9"/>
<dbReference type="InterPro" id="IPR020843">
    <property type="entry name" value="ER"/>
</dbReference>
<dbReference type="EMBL" id="OBEL01000002">
    <property type="protein sequence ID" value="SNZ19576.1"/>
    <property type="molecule type" value="Genomic_DNA"/>
</dbReference>
<dbReference type="Gene3D" id="3.40.50.720">
    <property type="entry name" value="NAD(P)-binding Rossmann-like Domain"/>
    <property type="match status" value="1"/>
</dbReference>
<dbReference type="InterPro" id="IPR002364">
    <property type="entry name" value="Quin_OxRdtase/zeta-crystal_CS"/>
</dbReference>
<evidence type="ECO:0000313" key="4">
    <source>
        <dbReference type="Proteomes" id="UP000219439"/>
    </source>
</evidence>
<keyword evidence="1" id="KW-0560">Oxidoreductase</keyword>
<dbReference type="RefSeq" id="WP_097153914.1">
    <property type="nucleotide sequence ID" value="NZ_OBEL01000002.1"/>
</dbReference>
<dbReference type="InterPro" id="IPR036291">
    <property type="entry name" value="NAD(P)-bd_dom_sf"/>
</dbReference>
<dbReference type="SMART" id="SM00829">
    <property type="entry name" value="PKS_ER"/>
    <property type="match status" value="1"/>
</dbReference>
<dbReference type="InterPro" id="IPR050700">
    <property type="entry name" value="YIM1/Zinc_Alcohol_DH_Fams"/>
</dbReference>
<dbReference type="PANTHER" id="PTHR11695:SF294">
    <property type="entry name" value="RETICULON-4-INTERACTING PROTEIN 1, MITOCHONDRIAL"/>
    <property type="match status" value="1"/>
</dbReference>
<dbReference type="PROSITE" id="PS01162">
    <property type="entry name" value="QOR_ZETA_CRYSTAL"/>
    <property type="match status" value="1"/>
</dbReference>
<dbReference type="InterPro" id="IPR013154">
    <property type="entry name" value="ADH-like_N"/>
</dbReference>
<evidence type="ECO:0000313" key="3">
    <source>
        <dbReference type="EMBL" id="SNZ19576.1"/>
    </source>
</evidence>
<dbReference type="InterPro" id="IPR011032">
    <property type="entry name" value="GroES-like_sf"/>
</dbReference>
<dbReference type="Proteomes" id="UP000219439">
    <property type="component" value="Unassembled WGS sequence"/>
</dbReference>
<dbReference type="Pfam" id="PF08240">
    <property type="entry name" value="ADH_N"/>
    <property type="match status" value="1"/>
</dbReference>
<organism evidence="3 4">
    <name type="scientific">Cohaesibacter gelatinilyticus</name>
    <dbReference type="NCBI Taxonomy" id="372072"/>
    <lineage>
        <taxon>Bacteria</taxon>
        <taxon>Pseudomonadati</taxon>
        <taxon>Pseudomonadota</taxon>
        <taxon>Alphaproteobacteria</taxon>
        <taxon>Hyphomicrobiales</taxon>
        <taxon>Cohaesibacteraceae</taxon>
    </lineage>
</organism>
<dbReference type="PANTHER" id="PTHR11695">
    <property type="entry name" value="ALCOHOL DEHYDROGENASE RELATED"/>
    <property type="match status" value="1"/>
</dbReference>
<dbReference type="SUPFAM" id="SSF50129">
    <property type="entry name" value="GroES-like"/>
    <property type="match status" value="1"/>
</dbReference>
<evidence type="ECO:0000256" key="1">
    <source>
        <dbReference type="ARBA" id="ARBA00023002"/>
    </source>
</evidence>
<gene>
    <name evidence="3" type="ORF">SAMN06265368_2666</name>
</gene>
<protein>
    <submittedName>
        <fullName evidence="3">NADPH:quinone reductase</fullName>
    </submittedName>
</protein>